<dbReference type="InterPro" id="IPR013763">
    <property type="entry name" value="Cyclin-like_dom"/>
</dbReference>
<dbReference type="AlphaFoldDB" id="A0A642UHT0"/>
<dbReference type="PIRSF" id="PIRSF028758">
    <property type="entry name" value="Cyclin, C/H/G types"/>
    <property type="match status" value="1"/>
</dbReference>
<dbReference type="GO" id="GO:0016538">
    <property type="term" value="F:cyclin-dependent protein serine/threonine kinase regulator activity"/>
    <property type="evidence" value="ECO:0007669"/>
    <property type="project" value="InterPro"/>
</dbReference>
<keyword evidence="3" id="KW-0195">Cyclin</keyword>
<dbReference type="SUPFAM" id="SSF47954">
    <property type="entry name" value="Cyclin-like"/>
    <property type="match status" value="2"/>
</dbReference>
<comment type="caution">
    <text evidence="6">The sequence shown here is derived from an EMBL/GenBank/DDBJ whole genome shotgun (WGS) entry which is preliminary data.</text>
</comment>
<comment type="similarity">
    <text evidence="3">Belongs to the cyclin family.</text>
</comment>
<sequence>MIQVLGRHLSLRQRALATAEIYISRFFTKASIHEVNLYLVIATCVYVACKAEECPQHIRTITSEARSLWPEYITHDATKIAECEFYLMEELETHLIVHHPYKSLREFSQAMTGQLTLSQEELQSAWSMINDSYATDLILLYAPHIIAMACIYITIVLKSPLMRPTRPPERIKARIDLLVSFLGESGIDLDRIADCIQEMISLYIRWENYDEESCKQAIKKQILRIQ</sequence>
<dbReference type="Proteomes" id="UP000761534">
    <property type="component" value="Unassembled WGS sequence"/>
</dbReference>
<keyword evidence="2" id="KW-0804">Transcription</keyword>
<feature type="domain" description="Cyclin-like" evidence="5">
    <location>
        <begin position="102"/>
        <end position="201"/>
    </location>
</feature>
<evidence type="ECO:0000313" key="6">
    <source>
        <dbReference type="EMBL" id="KAA8899207.1"/>
    </source>
</evidence>
<name>A0A642UHT0_9ASCO</name>
<dbReference type="GO" id="GO:0006357">
    <property type="term" value="P:regulation of transcription by RNA polymerase II"/>
    <property type="evidence" value="ECO:0007669"/>
    <property type="project" value="InterPro"/>
</dbReference>
<dbReference type="InterPro" id="IPR006671">
    <property type="entry name" value="Cyclin_N"/>
</dbReference>
<evidence type="ECO:0000259" key="5">
    <source>
        <dbReference type="SMART" id="SM00385"/>
    </source>
</evidence>
<protein>
    <recommendedName>
        <fullName evidence="5">Cyclin-like domain-containing protein</fullName>
    </recommendedName>
</protein>
<dbReference type="VEuPathDB" id="FungiDB:TRICI_006376"/>
<dbReference type="GO" id="GO:0070897">
    <property type="term" value="P:transcription preinitiation complex assembly"/>
    <property type="evidence" value="ECO:0007669"/>
    <property type="project" value="InterPro"/>
</dbReference>
<reference evidence="6" key="1">
    <citation type="journal article" date="2019" name="G3 (Bethesda)">
        <title>Genome Assemblies of Two Rare Opportunistic Yeast Pathogens: Diutina rugosa (syn. Candida rugosa) and Trichomonascus ciferrii (syn. Candida ciferrii).</title>
        <authorList>
            <person name="Mixao V."/>
            <person name="Saus E."/>
            <person name="Hansen A.P."/>
            <person name="Lass-Florl C."/>
            <person name="Gabaldon T."/>
        </authorList>
    </citation>
    <scope>NUCLEOTIDE SEQUENCE</scope>
    <source>
        <strain evidence="6">CBS 4856</strain>
    </source>
</reference>
<evidence type="ECO:0000313" key="7">
    <source>
        <dbReference type="Proteomes" id="UP000761534"/>
    </source>
</evidence>
<dbReference type="InterPro" id="IPR036915">
    <property type="entry name" value="Cyclin-like_sf"/>
</dbReference>
<feature type="transmembrane region" description="Helical" evidence="4">
    <location>
        <begin position="138"/>
        <end position="157"/>
    </location>
</feature>
<dbReference type="Gene3D" id="1.10.472.10">
    <property type="entry name" value="Cyclin-like"/>
    <property type="match status" value="2"/>
</dbReference>
<dbReference type="InterPro" id="IPR043198">
    <property type="entry name" value="Cyclin/Ssn8"/>
</dbReference>
<keyword evidence="4" id="KW-1133">Transmembrane helix</keyword>
<keyword evidence="4" id="KW-0812">Transmembrane</keyword>
<dbReference type="InterPro" id="IPR000812">
    <property type="entry name" value="TFIIB"/>
</dbReference>
<evidence type="ECO:0000256" key="1">
    <source>
        <dbReference type="ARBA" id="ARBA00023015"/>
    </source>
</evidence>
<dbReference type="CDD" id="cd20513">
    <property type="entry name" value="CYCLIN_CCNC_rpt1"/>
    <property type="match status" value="1"/>
</dbReference>
<keyword evidence="7" id="KW-1185">Reference proteome</keyword>
<evidence type="ECO:0000256" key="3">
    <source>
        <dbReference type="RuleBase" id="RU000383"/>
    </source>
</evidence>
<organism evidence="6 7">
    <name type="scientific">Trichomonascus ciferrii</name>
    <dbReference type="NCBI Taxonomy" id="44093"/>
    <lineage>
        <taxon>Eukaryota</taxon>
        <taxon>Fungi</taxon>
        <taxon>Dikarya</taxon>
        <taxon>Ascomycota</taxon>
        <taxon>Saccharomycotina</taxon>
        <taxon>Dipodascomycetes</taxon>
        <taxon>Dipodascales</taxon>
        <taxon>Trichomonascaceae</taxon>
        <taxon>Trichomonascus</taxon>
        <taxon>Trichomonascus ciferrii complex</taxon>
    </lineage>
</organism>
<dbReference type="PANTHER" id="PTHR10026">
    <property type="entry name" value="CYCLIN"/>
    <property type="match status" value="1"/>
</dbReference>
<evidence type="ECO:0000256" key="4">
    <source>
        <dbReference type="SAM" id="Phobius"/>
    </source>
</evidence>
<gene>
    <name evidence="6" type="ORF">TRICI_006376</name>
</gene>
<dbReference type="Pfam" id="PF00134">
    <property type="entry name" value="Cyclin_N"/>
    <property type="match status" value="1"/>
</dbReference>
<evidence type="ECO:0000256" key="2">
    <source>
        <dbReference type="ARBA" id="ARBA00023163"/>
    </source>
</evidence>
<dbReference type="PRINTS" id="PR00685">
    <property type="entry name" value="TIFACTORIIB"/>
</dbReference>
<accession>A0A642UHT0</accession>
<proteinExistence type="inferred from homology"/>
<dbReference type="EMBL" id="SWFS01000527">
    <property type="protein sequence ID" value="KAA8899207.1"/>
    <property type="molecule type" value="Genomic_DNA"/>
</dbReference>
<dbReference type="OrthoDB" id="10266018at2759"/>
<feature type="domain" description="Cyclin-like" evidence="5">
    <location>
        <begin position="2"/>
        <end position="89"/>
    </location>
</feature>
<keyword evidence="4" id="KW-0472">Membrane</keyword>
<keyword evidence="1" id="KW-0805">Transcription regulation</keyword>
<dbReference type="SMART" id="SM00385">
    <property type="entry name" value="CYCLIN"/>
    <property type="match status" value="2"/>
</dbReference>